<feature type="region of interest" description="Disordered" evidence="13">
    <location>
        <begin position="454"/>
        <end position="482"/>
    </location>
</feature>
<evidence type="ECO:0000313" key="18">
    <source>
        <dbReference type="RefSeq" id="XP_033780427.1"/>
    </source>
</evidence>
<dbReference type="EC" id="3.4.22.-" evidence="12"/>
<evidence type="ECO:0000256" key="13">
    <source>
        <dbReference type="SAM" id="MobiDB-lite"/>
    </source>
</evidence>
<gene>
    <name evidence="16 17 18" type="primary">ATG4D</name>
</gene>
<dbReference type="RefSeq" id="XP_033780425.1">
    <property type="nucleotide sequence ID" value="XM_033924534.1"/>
</dbReference>
<dbReference type="InterPro" id="IPR038765">
    <property type="entry name" value="Papain-like_cys_pep_sf"/>
</dbReference>
<comment type="subcellular location">
    <subcellularLocation>
        <location evidence="1 12">Cytoplasm</location>
    </subcellularLocation>
</comment>
<comment type="catalytic activity">
    <reaction evidence="11">
        <text>[protein]-C-terminal L-amino acid-glycyl-phosphatidylethanolamide + H2O = [protein]-C-terminal L-amino acid-glycine + a 1,2-diacyl-sn-glycero-3-phosphoethanolamine</text>
        <dbReference type="Rhea" id="RHEA:67548"/>
        <dbReference type="Rhea" id="RHEA-COMP:17323"/>
        <dbReference type="Rhea" id="RHEA-COMP:17324"/>
        <dbReference type="ChEBI" id="CHEBI:15377"/>
        <dbReference type="ChEBI" id="CHEBI:64612"/>
        <dbReference type="ChEBI" id="CHEBI:172940"/>
        <dbReference type="ChEBI" id="CHEBI:172941"/>
    </reaction>
    <physiologicalReaction direction="left-to-right" evidence="11">
        <dbReference type="Rhea" id="RHEA:67549"/>
    </physiologicalReaction>
</comment>
<dbReference type="AlphaFoldDB" id="A0A6P8PZA9"/>
<organism evidence="15 17">
    <name type="scientific">Geotrypetes seraphini</name>
    <name type="common">Gaboon caecilian</name>
    <name type="synonym">Caecilia seraphini</name>
    <dbReference type="NCBI Taxonomy" id="260995"/>
    <lineage>
        <taxon>Eukaryota</taxon>
        <taxon>Metazoa</taxon>
        <taxon>Chordata</taxon>
        <taxon>Craniata</taxon>
        <taxon>Vertebrata</taxon>
        <taxon>Euteleostomi</taxon>
        <taxon>Amphibia</taxon>
        <taxon>Gymnophiona</taxon>
        <taxon>Geotrypetes</taxon>
    </lineage>
</organism>
<dbReference type="GO" id="GO:0016485">
    <property type="term" value="P:protein processing"/>
    <property type="evidence" value="ECO:0007669"/>
    <property type="project" value="TreeGrafter"/>
</dbReference>
<comment type="function">
    <text evidence="12">Cysteine protease that plays a key role in autophagy by mediating both proteolytic activation and delipidation of ATG8 family proteins.</text>
</comment>
<keyword evidence="6 12" id="KW-0378">Hydrolase</keyword>
<reference evidence="16 17" key="1">
    <citation type="submission" date="2025-04" db="UniProtKB">
        <authorList>
            <consortium name="RefSeq"/>
        </authorList>
    </citation>
    <scope>IDENTIFICATION</scope>
</reference>
<evidence type="ECO:0000256" key="12">
    <source>
        <dbReference type="RuleBase" id="RU363115"/>
    </source>
</evidence>
<proteinExistence type="inferred from homology"/>
<feature type="domain" description="Peptidase C54 catalytic" evidence="14">
    <location>
        <begin position="105"/>
        <end position="419"/>
    </location>
</feature>
<feature type="region of interest" description="Disordered" evidence="13">
    <location>
        <begin position="1"/>
        <end position="23"/>
    </location>
</feature>
<feature type="compositionally biased region" description="Polar residues" evidence="13">
    <location>
        <begin position="11"/>
        <end position="20"/>
    </location>
</feature>
<keyword evidence="4 12" id="KW-0963">Cytoplasm</keyword>
<dbReference type="GO" id="GO:0019786">
    <property type="term" value="F:protein-phosphatidylethanolamide deconjugating activity"/>
    <property type="evidence" value="ECO:0007669"/>
    <property type="project" value="InterPro"/>
</dbReference>
<dbReference type="GO" id="GO:0000045">
    <property type="term" value="P:autophagosome assembly"/>
    <property type="evidence" value="ECO:0007669"/>
    <property type="project" value="TreeGrafter"/>
</dbReference>
<evidence type="ECO:0000256" key="4">
    <source>
        <dbReference type="ARBA" id="ARBA00022490"/>
    </source>
</evidence>
<dbReference type="PANTHER" id="PTHR22624:SF36">
    <property type="entry name" value="CYSTEINE PROTEASE ATG4D"/>
    <property type="match status" value="1"/>
</dbReference>
<dbReference type="GeneID" id="117350298"/>
<dbReference type="GO" id="GO:0034727">
    <property type="term" value="P:piecemeal microautophagy of the nucleus"/>
    <property type="evidence" value="ECO:0007669"/>
    <property type="project" value="TreeGrafter"/>
</dbReference>
<evidence type="ECO:0000256" key="2">
    <source>
        <dbReference type="ARBA" id="ARBA00010958"/>
    </source>
</evidence>
<dbReference type="GO" id="GO:0035973">
    <property type="term" value="P:aggrephagy"/>
    <property type="evidence" value="ECO:0007669"/>
    <property type="project" value="TreeGrafter"/>
</dbReference>
<name>A0A6P8PZA9_GEOSA</name>
<sequence>MNTVWPGPTHLATTSQGESRQPQDRGLCVLQPAAPDKDCDKAFVREGSTLQNDLDEVDKLKSKFMSAWNNMKYSWTMKTKPNFSKSSPLYLLGHHYLLANKEDTERFQKDFVSRLWFTYRREFQPLEGTLWTTDCGWGCMLRSGQMLLGQGLLLHHLSRAWTCSDALFTSLMEREPQKSISPSKSTGPGLRTQERSWPPRGVSIQSHSASPADPVKEALHRKIISWFSDHPRAPFGVHQLVELGKSSGKRAGDWYGPSIVAHIIRKAVEGTSEVSELSVYVSQDCTVYKADVEQLLGWDVVPCGPRKAVIILVPVRLGGETLNPIYMDCVKEILRLESCIGIIGGKPKHSLYFIGYQDEFLLYLDPHYCQPFVDPAKESISLESFHCNSPQKIAFSKMDPSCTIGLYARSRQEFSVLCEQLTKALNSSSVKERYPVFTFVDGHAQEYGLDNVCTPSERAGPTPKAGARGKAKRPSADEFVFL</sequence>
<dbReference type="RefSeq" id="XP_033780426.1">
    <property type="nucleotide sequence ID" value="XM_033924535.1"/>
</dbReference>
<dbReference type="GO" id="GO:0004197">
    <property type="term" value="F:cysteine-type endopeptidase activity"/>
    <property type="evidence" value="ECO:0007669"/>
    <property type="project" value="TreeGrafter"/>
</dbReference>
<dbReference type="Pfam" id="PF03416">
    <property type="entry name" value="Peptidase_C54"/>
    <property type="match status" value="1"/>
</dbReference>
<evidence type="ECO:0000259" key="14">
    <source>
        <dbReference type="Pfam" id="PF03416"/>
    </source>
</evidence>
<accession>A0A6P8PZA9</accession>
<dbReference type="PANTHER" id="PTHR22624">
    <property type="entry name" value="CYSTEINE PROTEASE ATG4"/>
    <property type="match status" value="1"/>
</dbReference>
<dbReference type="GO" id="GO:0005737">
    <property type="term" value="C:cytoplasm"/>
    <property type="evidence" value="ECO:0007669"/>
    <property type="project" value="UniProtKB-SubCell"/>
</dbReference>
<evidence type="ECO:0000256" key="11">
    <source>
        <dbReference type="ARBA" id="ARBA00029362"/>
    </source>
</evidence>
<keyword evidence="9 12" id="KW-0072">Autophagy</keyword>
<comment type="catalytic activity">
    <reaction evidence="10">
        <text>[protein]-C-terminal L-amino acid-glycyl-phosphatidylserine + H2O = [protein]-C-terminal L-amino acid-glycine + a 1,2-diacyl-sn-glycero-3-phospho-L-serine</text>
        <dbReference type="Rhea" id="RHEA:67576"/>
        <dbReference type="Rhea" id="RHEA-COMP:17324"/>
        <dbReference type="Rhea" id="RHEA-COMP:17326"/>
        <dbReference type="ChEBI" id="CHEBI:15377"/>
        <dbReference type="ChEBI" id="CHEBI:57262"/>
        <dbReference type="ChEBI" id="CHEBI:172940"/>
        <dbReference type="ChEBI" id="CHEBI:172942"/>
    </reaction>
    <physiologicalReaction direction="left-to-right" evidence="10">
        <dbReference type="Rhea" id="RHEA:67577"/>
    </physiologicalReaction>
</comment>
<evidence type="ECO:0000256" key="1">
    <source>
        <dbReference type="ARBA" id="ARBA00004496"/>
    </source>
</evidence>
<dbReference type="RefSeq" id="XP_033780427.1">
    <property type="nucleotide sequence ID" value="XM_033924536.1"/>
</dbReference>
<evidence type="ECO:0000256" key="7">
    <source>
        <dbReference type="ARBA" id="ARBA00022807"/>
    </source>
</evidence>
<dbReference type="KEGG" id="gsh:117350298"/>
<evidence type="ECO:0000256" key="8">
    <source>
        <dbReference type="ARBA" id="ARBA00022927"/>
    </source>
</evidence>
<evidence type="ECO:0000313" key="15">
    <source>
        <dbReference type="Proteomes" id="UP000515159"/>
    </source>
</evidence>
<dbReference type="InterPro" id="IPR005078">
    <property type="entry name" value="Peptidase_C54"/>
</dbReference>
<dbReference type="InterPro" id="IPR046792">
    <property type="entry name" value="Peptidase_C54_cat"/>
</dbReference>
<keyword evidence="5 12" id="KW-0645">Protease</keyword>
<evidence type="ECO:0000256" key="6">
    <source>
        <dbReference type="ARBA" id="ARBA00022801"/>
    </source>
</evidence>
<dbReference type="CTD" id="84971"/>
<evidence type="ECO:0000256" key="9">
    <source>
        <dbReference type="ARBA" id="ARBA00023006"/>
    </source>
</evidence>
<dbReference type="Proteomes" id="UP000515159">
    <property type="component" value="Chromosome 16"/>
</dbReference>
<evidence type="ECO:0000256" key="3">
    <source>
        <dbReference type="ARBA" id="ARBA00022448"/>
    </source>
</evidence>
<dbReference type="SUPFAM" id="SSF54001">
    <property type="entry name" value="Cysteine proteinases"/>
    <property type="match status" value="1"/>
</dbReference>
<evidence type="ECO:0000313" key="16">
    <source>
        <dbReference type="RefSeq" id="XP_033780425.1"/>
    </source>
</evidence>
<keyword evidence="7" id="KW-0788">Thiol protease</keyword>
<dbReference type="GO" id="GO:0015031">
    <property type="term" value="P:protein transport"/>
    <property type="evidence" value="ECO:0007669"/>
    <property type="project" value="UniProtKB-KW"/>
</dbReference>
<keyword evidence="3" id="KW-0813">Transport</keyword>
<feature type="region of interest" description="Disordered" evidence="13">
    <location>
        <begin position="175"/>
        <end position="213"/>
    </location>
</feature>
<dbReference type="GO" id="GO:0000423">
    <property type="term" value="P:mitophagy"/>
    <property type="evidence" value="ECO:0007669"/>
    <property type="project" value="TreeGrafter"/>
</dbReference>
<protein>
    <recommendedName>
        <fullName evidence="12">Cysteine protease</fullName>
        <ecNumber evidence="12">3.4.22.-</ecNumber>
    </recommendedName>
</protein>
<keyword evidence="8 12" id="KW-0653">Protein transport</keyword>
<evidence type="ECO:0000256" key="10">
    <source>
        <dbReference type="ARBA" id="ARBA00029289"/>
    </source>
</evidence>
<dbReference type="OrthoDB" id="2960936at2759"/>
<keyword evidence="15" id="KW-1185">Reference proteome</keyword>
<comment type="similarity">
    <text evidence="2 12">Belongs to the peptidase C54 family.</text>
</comment>
<evidence type="ECO:0000256" key="5">
    <source>
        <dbReference type="ARBA" id="ARBA00022670"/>
    </source>
</evidence>
<evidence type="ECO:0000313" key="17">
    <source>
        <dbReference type="RefSeq" id="XP_033780426.1"/>
    </source>
</evidence>